<evidence type="ECO:0008006" key="3">
    <source>
        <dbReference type="Google" id="ProtNLM"/>
    </source>
</evidence>
<evidence type="ECO:0000313" key="2">
    <source>
        <dbReference type="Proteomes" id="UP000480185"/>
    </source>
</evidence>
<dbReference type="RefSeq" id="WP_153727616.1">
    <property type="nucleotide sequence ID" value="NZ_WJNH01000002.1"/>
</dbReference>
<name>A0A6G1X3Y4_9BACI</name>
<keyword evidence="2" id="KW-1185">Reference proteome</keyword>
<evidence type="ECO:0000313" key="1">
    <source>
        <dbReference type="EMBL" id="MRG85701.1"/>
    </source>
</evidence>
<accession>A0A6G1X3Y4</accession>
<dbReference type="EMBL" id="WJNH01000002">
    <property type="protein sequence ID" value="MRG85701.1"/>
    <property type="molecule type" value="Genomic_DNA"/>
</dbReference>
<sequence length="73" mass="8574">MTQEKRINETFSNRLDEKGERAFDLGNVKLYSVGEVFNFALWHEGRHQDVIIGIKQALGVEDLWRVRNKIENN</sequence>
<dbReference type="OrthoDB" id="4295522at2"/>
<reference evidence="1 2" key="1">
    <citation type="submission" date="2019-11" db="EMBL/GenBank/DDBJ databases">
        <authorList>
            <person name="Li J."/>
        </authorList>
    </citation>
    <scope>NUCLEOTIDE SEQUENCE [LARGE SCALE GENOMIC DNA]</scope>
    <source>
        <strain evidence="1 2">J4</strain>
    </source>
</reference>
<proteinExistence type="predicted"/>
<dbReference type="Proteomes" id="UP000480185">
    <property type="component" value="Unassembled WGS sequence"/>
</dbReference>
<gene>
    <name evidence="1" type="ORF">GH754_05050</name>
</gene>
<protein>
    <recommendedName>
        <fullName evidence="3">DinB family protein</fullName>
    </recommendedName>
</protein>
<comment type="caution">
    <text evidence="1">The sequence shown here is derived from an EMBL/GenBank/DDBJ whole genome shotgun (WGS) entry which is preliminary data.</text>
</comment>
<dbReference type="AlphaFoldDB" id="A0A6G1X3Y4"/>
<organism evidence="1 2">
    <name type="scientific">Salinibacillus xinjiangensis</name>
    <dbReference type="NCBI Taxonomy" id="1229268"/>
    <lineage>
        <taxon>Bacteria</taxon>
        <taxon>Bacillati</taxon>
        <taxon>Bacillota</taxon>
        <taxon>Bacilli</taxon>
        <taxon>Bacillales</taxon>
        <taxon>Bacillaceae</taxon>
        <taxon>Salinibacillus</taxon>
    </lineage>
</organism>